<evidence type="ECO:0000256" key="2">
    <source>
        <dbReference type="ARBA" id="ARBA00022980"/>
    </source>
</evidence>
<dbReference type="SUPFAM" id="SSF46561">
    <property type="entry name" value="Ribosomal protein L29 (L29p)"/>
    <property type="match status" value="1"/>
</dbReference>
<dbReference type="PROSITE" id="PS00579">
    <property type="entry name" value="RIBOSOMAL_L29"/>
    <property type="match status" value="1"/>
</dbReference>
<reference evidence="7 8" key="1">
    <citation type="submission" date="2020-02" db="EMBL/GenBank/DDBJ databases">
        <title>Albibacoteraceae fam. nov., the first described family within the subdivision 4 Verrucomicrobia.</title>
        <authorList>
            <person name="Xi F."/>
        </authorList>
    </citation>
    <scope>NUCLEOTIDE SEQUENCE [LARGE SCALE GENOMIC DNA]</scope>
    <source>
        <strain evidence="7 8">CK1056</strain>
    </source>
</reference>
<name>A0A6B2M0Z7_9BACT</name>
<dbReference type="GO" id="GO:0006412">
    <property type="term" value="P:translation"/>
    <property type="evidence" value="ECO:0007669"/>
    <property type="project" value="UniProtKB-UniRule"/>
</dbReference>
<comment type="similarity">
    <text evidence="1 5">Belongs to the universal ribosomal protein uL29 family.</text>
</comment>
<evidence type="ECO:0000256" key="4">
    <source>
        <dbReference type="ARBA" id="ARBA00035204"/>
    </source>
</evidence>
<dbReference type="CDD" id="cd00427">
    <property type="entry name" value="Ribosomal_L29_HIP"/>
    <property type="match status" value="1"/>
</dbReference>
<evidence type="ECO:0000256" key="3">
    <source>
        <dbReference type="ARBA" id="ARBA00023274"/>
    </source>
</evidence>
<evidence type="ECO:0000256" key="6">
    <source>
        <dbReference type="SAM" id="Coils"/>
    </source>
</evidence>
<keyword evidence="3 5" id="KW-0687">Ribonucleoprotein</keyword>
<feature type="coiled-coil region" evidence="6">
    <location>
        <begin position="4"/>
        <end position="63"/>
    </location>
</feature>
<sequence>MNAKEVAELSLAEIEKKIRDTRHELLELRLRKKTGQLEKSHLLKELRRDVARLETFATSKKKEAVASA</sequence>
<dbReference type="InterPro" id="IPR001854">
    <property type="entry name" value="Ribosomal_uL29"/>
</dbReference>
<accession>A0A6B2M0Z7</accession>
<dbReference type="GO" id="GO:1990904">
    <property type="term" value="C:ribonucleoprotein complex"/>
    <property type="evidence" value="ECO:0007669"/>
    <property type="project" value="UniProtKB-KW"/>
</dbReference>
<proteinExistence type="inferred from homology"/>
<dbReference type="EMBL" id="JAAGNX010000002">
    <property type="protein sequence ID" value="NDV62651.1"/>
    <property type="molecule type" value="Genomic_DNA"/>
</dbReference>
<dbReference type="Pfam" id="PF00831">
    <property type="entry name" value="Ribosomal_L29"/>
    <property type="match status" value="1"/>
</dbReference>
<dbReference type="HAMAP" id="MF_00374">
    <property type="entry name" value="Ribosomal_uL29"/>
    <property type="match status" value="1"/>
</dbReference>
<keyword evidence="2 5" id="KW-0689">Ribosomal protein</keyword>
<evidence type="ECO:0000313" key="7">
    <source>
        <dbReference type="EMBL" id="NDV62651.1"/>
    </source>
</evidence>
<evidence type="ECO:0000256" key="1">
    <source>
        <dbReference type="ARBA" id="ARBA00009254"/>
    </source>
</evidence>
<dbReference type="AlphaFoldDB" id="A0A6B2M0Z7"/>
<dbReference type="InterPro" id="IPR036049">
    <property type="entry name" value="Ribosomal_uL29_sf"/>
</dbReference>
<organism evidence="7 8">
    <name type="scientific">Oceanipulchritudo coccoides</name>
    <dbReference type="NCBI Taxonomy" id="2706888"/>
    <lineage>
        <taxon>Bacteria</taxon>
        <taxon>Pseudomonadati</taxon>
        <taxon>Verrucomicrobiota</taxon>
        <taxon>Opitutia</taxon>
        <taxon>Puniceicoccales</taxon>
        <taxon>Oceanipulchritudinaceae</taxon>
        <taxon>Oceanipulchritudo</taxon>
    </lineage>
</organism>
<dbReference type="GO" id="GO:0005840">
    <property type="term" value="C:ribosome"/>
    <property type="evidence" value="ECO:0007669"/>
    <property type="project" value="UniProtKB-KW"/>
</dbReference>
<keyword evidence="6" id="KW-0175">Coiled coil</keyword>
<dbReference type="GO" id="GO:0003735">
    <property type="term" value="F:structural constituent of ribosome"/>
    <property type="evidence" value="ECO:0007669"/>
    <property type="project" value="InterPro"/>
</dbReference>
<comment type="caution">
    <text evidence="7">The sequence shown here is derived from an EMBL/GenBank/DDBJ whole genome shotgun (WGS) entry which is preliminary data.</text>
</comment>
<dbReference type="NCBIfam" id="TIGR00012">
    <property type="entry name" value="L29"/>
    <property type="match status" value="1"/>
</dbReference>
<dbReference type="InterPro" id="IPR018254">
    <property type="entry name" value="Ribosomal_uL29_CS"/>
</dbReference>
<protein>
    <recommendedName>
        <fullName evidence="4 5">Large ribosomal subunit protein uL29</fullName>
    </recommendedName>
</protein>
<gene>
    <name evidence="5" type="primary">rpmC</name>
    <name evidence="7" type="ORF">G0Q06_09335</name>
</gene>
<dbReference type="Gene3D" id="1.10.287.310">
    <property type="match status" value="1"/>
</dbReference>
<keyword evidence="8" id="KW-1185">Reference proteome</keyword>
<evidence type="ECO:0000313" key="8">
    <source>
        <dbReference type="Proteomes" id="UP000478417"/>
    </source>
</evidence>
<dbReference type="Proteomes" id="UP000478417">
    <property type="component" value="Unassembled WGS sequence"/>
</dbReference>
<evidence type="ECO:0000256" key="5">
    <source>
        <dbReference type="HAMAP-Rule" id="MF_00374"/>
    </source>
</evidence>